<keyword evidence="5 7" id="KW-1133">Transmembrane helix</keyword>
<evidence type="ECO:0000256" key="7">
    <source>
        <dbReference type="SAM" id="Phobius"/>
    </source>
</evidence>
<comment type="subcellular location">
    <subcellularLocation>
        <location evidence="1">Cell membrane</location>
        <topology evidence="1">Multi-pass membrane protein</topology>
    </subcellularLocation>
</comment>
<feature type="transmembrane region" description="Helical" evidence="7">
    <location>
        <begin position="67"/>
        <end position="91"/>
    </location>
</feature>
<dbReference type="EMBL" id="MGFH01000148">
    <property type="protein sequence ID" value="OGM04276.1"/>
    <property type="molecule type" value="Genomic_DNA"/>
</dbReference>
<proteinExistence type="inferred from homology"/>
<keyword evidence="3" id="KW-1003">Cell membrane</keyword>
<keyword evidence="4 7" id="KW-0812">Transmembrane</keyword>
<evidence type="ECO:0000259" key="8">
    <source>
        <dbReference type="Pfam" id="PF02554"/>
    </source>
</evidence>
<evidence type="ECO:0000256" key="4">
    <source>
        <dbReference type="ARBA" id="ARBA00022692"/>
    </source>
</evidence>
<name>A0A1F7WN68_9BACT</name>
<dbReference type="Pfam" id="PF02554">
    <property type="entry name" value="CstA"/>
    <property type="match status" value="2"/>
</dbReference>
<organism evidence="9 10">
    <name type="scientific">Candidatus Wallbacteria bacterium GWC2_49_35</name>
    <dbReference type="NCBI Taxonomy" id="1817813"/>
    <lineage>
        <taxon>Bacteria</taxon>
        <taxon>Candidatus Walliibacteriota</taxon>
    </lineage>
</organism>
<feature type="transmembrane region" description="Helical" evidence="7">
    <location>
        <begin position="184"/>
        <end position="204"/>
    </location>
</feature>
<keyword evidence="6 7" id="KW-0472">Membrane</keyword>
<evidence type="ECO:0000256" key="3">
    <source>
        <dbReference type="ARBA" id="ARBA00022475"/>
    </source>
</evidence>
<dbReference type="AlphaFoldDB" id="A0A1F7WN68"/>
<dbReference type="GO" id="GO:0005886">
    <property type="term" value="C:plasma membrane"/>
    <property type="evidence" value="ECO:0007669"/>
    <property type="project" value="UniProtKB-SubCell"/>
</dbReference>
<feature type="domain" description="CstA N-terminal" evidence="8">
    <location>
        <begin position="3"/>
        <end position="142"/>
    </location>
</feature>
<evidence type="ECO:0000256" key="1">
    <source>
        <dbReference type="ARBA" id="ARBA00004651"/>
    </source>
</evidence>
<feature type="transmembrane region" description="Helical" evidence="7">
    <location>
        <begin position="224"/>
        <end position="246"/>
    </location>
</feature>
<feature type="transmembrane region" description="Helical" evidence="7">
    <location>
        <begin position="389"/>
        <end position="410"/>
    </location>
</feature>
<gene>
    <name evidence="9" type="ORF">A2008_02795</name>
</gene>
<dbReference type="PANTHER" id="PTHR30252">
    <property type="entry name" value="INNER MEMBRANE PEPTIDE TRANSPORTER"/>
    <property type="match status" value="1"/>
</dbReference>
<dbReference type="Proteomes" id="UP000178735">
    <property type="component" value="Unassembled WGS sequence"/>
</dbReference>
<feature type="transmembrane region" description="Helical" evidence="7">
    <location>
        <begin position="417"/>
        <end position="436"/>
    </location>
</feature>
<dbReference type="InterPro" id="IPR003706">
    <property type="entry name" value="CstA_N"/>
</dbReference>
<protein>
    <submittedName>
        <fullName evidence="9">Carbon starvation protein CstA</fullName>
    </submittedName>
</protein>
<evidence type="ECO:0000256" key="2">
    <source>
        <dbReference type="ARBA" id="ARBA00007755"/>
    </source>
</evidence>
<dbReference type="STRING" id="1817813.A2008_02795"/>
<sequence>MFTFLISIIILISAYFVYSKFCEKIFGVDDAAKMPSERLYDGVDYVKLPGWKIFMIQLLNIAGLGPIFGAIMGALFGPVVFLWIVFGCIFIGGAHDYISGMLSLRHDGRSITEVIGFYLGEKFKNVSIIFIMVLSILVGVVFVKGPAALLTNLTGIENTFWFYLIFGYYIIATMFPIDQIIGRVYPVFAAALLIMALGLALHMVRYGAVIPEAVPSNLYNMHSGSAAIFIYPMLFITVACGAVSGFHATQSPMMARCMTSERQGRSIFYGAMIAEGVIAVIWAAAAMAFFGGTAQLNAEMTLHKMDPAWLVNQICASWLGVFGGALAVLGVVACPITTGDTAFRAARLIVADFFKFDQKPVKNRLIISLPIFFTAYIITKVNFDIIWRYFAWCNQTLSVIILWTCAVFLASTGRFHWIMTIPAVFMTAICSSYILLAPEGFKLSAGVAYPVGALIAVAFLLIFLAGYHIKPRHGSI</sequence>
<dbReference type="GO" id="GO:0009267">
    <property type="term" value="P:cellular response to starvation"/>
    <property type="evidence" value="ECO:0007669"/>
    <property type="project" value="InterPro"/>
</dbReference>
<comment type="similarity">
    <text evidence="2">Belongs to the peptide transporter carbon starvation (CstA) (TC 2.A.114) family.</text>
</comment>
<evidence type="ECO:0000256" key="5">
    <source>
        <dbReference type="ARBA" id="ARBA00022989"/>
    </source>
</evidence>
<feature type="transmembrane region" description="Helical" evidence="7">
    <location>
        <begin position="310"/>
        <end position="334"/>
    </location>
</feature>
<feature type="domain" description="CstA N-terminal" evidence="8">
    <location>
        <begin position="152"/>
        <end position="310"/>
    </location>
</feature>
<dbReference type="PANTHER" id="PTHR30252:SF4">
    <property type="entry name" value="CARBON STARVATION"/>
    <property type="match status" value="1"/>
</dbReference>
<feature type="transmembrane region" description="Helical" evidence="7">
    <location>
        <begin position="448"/>
        <end position="469"/>
    </location>
</feature>
<accession>A0A1F7WN68</accession>
<dbReference type="InterPro" id="IPR051605">
    <property type="entry name" value="CstA"/>
</dbReference>
<feature type="transmembrane region" description="Helical" evidence="7">
    <location>
        <begin position="128"/>
        <end position="148"/>
    </location>
</feature>
<feature type="transmembrane region" description="Helical" evidence="7">
    <location>
        <begin position="267"/>
        <end position="290"/>
    </location>
</feature>
<comment type="caution">
    <text evidence="9">The sequence shown here is derived from an EMBL/GenBank/DDBJ whole genome shotgun (WGS) entry which is preliminary data.</text>
</comment>
<reference evidence="9 10" key="1">
    <citation type="journal article" date="2016" name="Nat. Commun.">
        <title>Thousands of microbial genomes shed light on interconnected biogeochemical processes in an aquifer system.</title>
        <authorList>
            <person name="Anantharaman K."/>
            <person name="Brown C.T."/>
            <person name="Hug L.A."/>
            <person name="Sharon I."/>
            <person name="Castelle C.J."/>
            <person name="Probst A.J."/>
            <person name="Thomas B.C."/>
            <person name="Singh A."/>
            <person name="Wilkins M.J."/>
            <person name="Karaoz U."/>
            <person name="Brodie E.L."/>
            <person name="Williams K.H."/>
            <person name="Hubbard S.S."/>
            <person name="Banfield J.F."/>
        </authorList>
    </citation>
    <scope>NUCLEOTIDE SEQUENCE [LARGE SCALE GENOMIC DNA]</scope>
</reference>
<evidence type="ECO:0000313" key="9">
    <source>
        <dbReference type="EMBL" id="OGM04276.1"/>
    </source>
</evidence>
<feature type="transmembrane region" description="Helical" evidence="7">
    <location>
        <begin position="365"/>
        <end position="383"/>
    </location>
</feature>
<evidence type="ECO:0000313" key="10">
    <source>
        <dbReference type="Proteomes" id="UP000178735"/>
    </source>
</evidence>
<feature type="transmembrane region" description="Helical" evidence="7">
    <location>
        <begin position="160"/>
        <end position="177"/>
    </location>
</feature>
<evidence type="ECO:0000256" key="6">
    <source>
        <dbReference type="ARBA" id="ARBA00023136"/>
    </source>
</evidence>